<dbReference type="AlphaFoldDB" id="A0A9D4RAX3"/>
<evidence type="ECO:0000313" key="2">
    <source>
        <dbReference type="Proteomes" id="UP000828390"/>
    </source>
</evidence>
<keyword evidence="2" id="KW-1185">Reference proteome</keyword>
<reference evidence="1" key="1">
    <citation type="journal article" date="2019" name="bioRxiv">
        <title>The Genome of the Zebra Mussel, Dreissena polymorpha: A Resource for Invasive Species Research.</title>
        <authorList>
            <person name="McCartney M.A."/>
            <person name="Auch B."/>
            <person name="Kono T."/>
            <person name="Mallez S."/>
            <person name="Zhang Y."/>
            <person name="Obille A."/>
            <person name="Becker A."/>
            <person name="Abrahante J.E."/>
            <person name="Garbe J."/>
            <person name="Badalamenti J.P."/>
            <person name="Herman A."/>
            <person name="Mangelson H."/>
            <person name="Liachko I."/>
            <person name="Sullivan S."/>
            <person name="Sone E.D."/>
            <person name="Koren S."/>
            <person name="Silverstein K.A.T."/>
            <person name="Beckman K.B."/>
            <person name="Gohl D.M."/>
        </authorList>
    </citation>
    <scope>NUCLEOTIDE SEQUENCE</scope>
    <source>
        <strain evidence="1">Duluth1</strain>
        <tissue evidence="1">Whole animal</tissue>
    </source>
</reference>
<evidence type="ECO:0000313" key="1">
    <source>
        <dbReference type="EMBL" id="KAH3861509.1"/>
    </source>
</evidence>
<proteinExistence type="predicted"/>
<sequence length="57" mass="6813">MNCNFGREDLDSNKEGRRQNRHLTRLATWRIESADCTRDLQNIHVHVAKFLLFFLPK</sequence>
<dbReference type="Proteomes" id="UP000828390">
    <property type="component" value="Unassembled WGS sequence"/>
</dbReference>
<comment type="caution">
    <text evidence="1">The sequence shown here is derived from an EMBL/GenBank/DDBJ whole genome shotgun (WGS) entry which is preliminary data.</text>
</comment>
<gene>
    <name evidence="1" type="ORF">DPMN_024439</name>
</gene>
<protein>
    <submittedName>
        <fullName evidence="1">Uncharacterized protein</fullName>
    </submittedName>
</protein>
<organism evidence="1 2">
    <name type="scientific">Dreissena polymorpha</name>
    <name type="common">Zebra mussel</name>
    <name type="synonym">Mytilus polymorpha</name>
    <dbReference type="NCBI Taxonomy" id="45954"/>
    <lineage>
        <taxon>Eukaryota</taxon>
        <taxon>Metazoa</taxon>
        <taxon>Spiralia</taxon>
        <taxon>Lophotrochozoa</taxon>
        <taxon>Mollusca</taxon>
        <taxon>Bivalvia</taxon>
        <taxon>Autobranchia</taxon>
        <taxon>Heteroconchia</taxon>
        <taxon>Euheterodonta</taxon>
        <taxon>Imparidentia</taxon>
        <taxon>Neoheterodontei</taxon>
        <taxon>Myida</taxon>
        <taxon>Dreissenoidea</taxon>
        <taxon>Dreissenidae</taxon>
        <taxon>Dreissena</taxon>
    </lineage>
</organism>
<dbReference type="EMBL" id="JAIWYP010000002">
    <property type="protein sequence ID" value="KAH3861509.1"/>
    <property type="molecule type" value="Genomic_DNA"/>
</dbReference>
<reference evidence="1" key="2">
    <citation type="submission" date="2020-11" db="EMBL/GenBank/DDBJ databases">
        <authorList>
            <person name="McCartney M.A."/>
            <person name="Auch B."/>
            <person name="Kono T."/>
            <person name="Mallez S."/>
            <person name="Becker A."/>
            <person name="Gohl D.M."/>
            <person name="Silverstein K.A.T."/>
            <person name="Koren S."/>
            <person name="Bechman K.B."/>
            <person name="Herman A."/>
            <person name="Abrahante J.E."/>
            <person name="Garbe J."/>
        </authorList>
    </citation>
    <scope>NUCLEOTIDE SEQUENCE</scope>
    <source>
        <strain evidence="1">Duluth1</strain>
        <tissue evidence="1">Whole animal</tissue>
    </source>
</reference>
<name>A0A9D4RAX3_DREPO</name>
<accession>A0A9D4RAX3</accession>